<sequence>MASYREINLGFFMGRDAIIGPASENWYFNNKTWIGLGLGFGIKIFGGKS</sequence>
<name>A0A1I6YLM0_9BACT</name>
<protein>
    <submittedName>
        <fullName evidence="1">Uncharacterized protein</fullName>
    </submittedName>
</protein>
<dbReference type="AlphaFoldDB" id="A0A1I6YLM0"/>
<evidence type="ECO:0000313" key="1">
    <source>
        <dbReference type="EMBL" id="SFT51433.1"/>
    </source>
</evidence>
<organism evidence="1 2">
    <name type="scientific">Algoriphagus locisalis</name>
    <dbReference type="NCBI Taxonomy" id="305507"/>
    <lineage>
        <taxon>Bacteria</taxon>
        <taxon>Pseudomonadati</taxon>
        <taxon>Bacteroidota</taxon>
        <taxon>Cytophagia</taxon>
        <taxon>Cytophagales</taxon>
        <taxon>Cyclobacteriaceae</taxon>
        <taxon>Algoriphagus</taxon>
    </lineage>
</organism>
<dbReference type="STRING" id="305507.SAMN04489724_1092"/>
<dbReference type="EMBL" id="FPBF01000001">
    <property type="protein sequence ID" value="SFT51433.1"/>
    <property type="molecule type" value="Genomic_DNA"/>
</dbReference>
<gene>
    <name evidence="1" type="ORF">SAMN04489724_1092</name>
</gene>
<dbReference type="Proteomes" id="UP000199673">
    <property type="component" value="Unassembled WGS sequence"/>
</dbReference>
<evidence type="ECO:0000313" key="2">
    <source>
        <dbReference type="Proteomes" id="UP000199673"/>
    </source>
</evidence>
<proteinExistence type="predicted"/>
<reference evidence="2" key="1">
    <citation type="submission" date="2016-10" db="EMBL/GenBank/DDBJ databases">
        <authorList>
            <person name="Varghese N."/>
            <person name="Submissions S."/>
        </authorList>
    </citation>
    <scope>NUCLEOTIDE SEQUENCE [LARGE SCALE GENOMIC DNA]</scope>
    <source>
        <strain evidence="2">DSM 23445</strain>
    </source>
</reference>
<accession>A0A1I6YLM0</accession>
<keyword evidence="2" id="KW-1185">Reference proteome</keyword>